<name>A0A328YUH6_9FLAO</name>
<keyword evidence="2" id="KW-1185">Reference proteome</keyword>
<dbReference type="EMBL" id="QLSZ01000003">
    <property type="protein sequence ID" value="RAR73716.1"/>
    <property type="molecule type" value="Genomic_DNA"/>
</dbReference>
<evidence type="ECO:0000313" key="1">
    <source>
        <dbReference type="EMBL" id="RAR73716.1"/>
    </source>
</evidence>
<dbReference type="AlphaFoldDB" id="A0A328YUH6"/>
<proteinExistence type="predicted"/>
<dbReference type="RefSeq" id="WP_112112521.1">
    <property type="nucleotide sequence ID" value="NZ_QLSZ01000003.1"/>
</dbReference>
<reference evidence="1 2" key="1">
    <citation type="submission" date="2018-06" db="EMBL/GenBank/DDBJ databases">
        <title>Genomic Encyclopedia of Archaeal and Bacterial Type Strains, Phase II (KMG-II): from individual species to whole genera.</title>
        <authorList>
            <person name="Goeker M."/>
        </authorList>
    </citation>
    <scope>NUCLEOTIDE SEQUENCE [LARGE SCALE GENOMIC DNA]</scope>
    <source>
        <strain evidence="1 2">DSM 25663</strain>
    </source>
</reference>
<protein>
    <submittedName>
        <fullName evidence="1">Uncharacterized protein</fullName>
    </submittedName>
</protein>
<evidence type="ECO:0000313" key="2">
    <source>
        <dbReference type="Proteomes" id="UP000248840"/>
    </source>
</evidence>
<organism evidence="1 2">
    <name type="scientific">Flavobacterium aciduliphilum</name>
    <dbReference type="NCBI Taxonomy" id="1101402"/>
    <lineage>
        <taxon>Bacteria</taxon>
        <taxon>Pseudomonadati</taxon>
        <taxon>Bacteroidota</taxon>
        <taxon>Flavobacteriia</taxon>
        <taxon>Flavobacteriales</taxon>
        <taxon>Flavobacteriaceae</taxon>
        <taxon>Flavobacterium</taxon>
    </lineage>
</organism>
<gene>
    <name evidence="1" type="ORF">CLV55_10335</name>
</gene>
<accession>A0A328YUH6</accession>
<dbReference type="Proteomes" id="UP000248840">
    <property type="component" value="Unassembled WGS sequence"/>
</dbReference>
<comment type="caution">
    <text evidence="1">The sequence shown here is derived from an EMBL/GenBank/DDBJ whole genome shotgun (WGS) entry which is preliminary data.</text>
</comment>
<sequence>MPVNYTHYHLLQLERKGFTIEELRFNNLEFEVYAAKRELNKNIQYVSDILGLYGVTSSEIRELIDEKLKL</sequence>